<feature type="disulfide bond" evidence="3">
    <location>
        <begin position="146"/>
        <end position="160"/>
    </location>
</feature>
<dbReference type="InterPro" id="IPR036861">
    <property type="entry name" value="Endochitinase-like_sf"/>
</dbReference>
<evidence type="ECO:0000259" key="5">
    <source>
        <dbReference type="PROSITE" id="PS50941"/>
    </source>
</evidence>
<gene>
    <name evidence="6" type="ORF">B0J12DRAFT_695231</name>
</gene>
<dbReference type="Gene3D" id="3.30.60.10">
    <property type="entry name" value="Endochitinase-like"/>
    <property type="match status" value="2"/>
</dbReference>
<evidence type="ECO:0000256" key="2">
    <source>
        <dbReference type="ARBA" id="ARBA00023157"/>
    </source>
</evidence>
<dbReference type="Proteomes" id="UP000774617">
    <property type="component" value="Unassembled WGS sequence"/>
</dbReference>
<evidence type="ECO:0000256" key="4">
    <source>
        <dbReference type="SAM" id="SignalP"/>
    </source>
</evidence>
<evidence type="ECO:0000313" key="6">
    <source>
        <dbReference type="EMBL" id="KAH7062702.1"/>
    </source>
</evidence>
<organism evidence="6 7">
    <name type="scientific">Macrophomina phaseolina</name>
    <dbReference type="NCBI Taxonomy" id="35725"/>
    <lineage>
        <taxon>Eukaryota</taxon>
        <taxon>Fungi</taxon>
        <taxon>Dikarya</taxon>
        <taxon>Ascomycota</taxon>
        <taxon>Pezizomycotina</taxon>
        <taxon>Dothideomycetes</taxon>
        <taxon>Dothideomycetes incertae sedis</taxon>
        <taxon>Botryosphaeriales</taxon>
        <taxon>Botryosphaeriaceae</taxon>
        <taxon>Macrophomina</taxon>
    </lineage>
</organism>
<feature type="chain" id="PRO_5047168702" description="Chitin-binding type-1 domain-containing protein" evidence="4">
    <location>
        <begin position="18"/>
        <end position="219"/>
    </location>
</feature>
<comment type="caution">
    <text evidence="6">The sequence shown here is derived from an EMBL/GenBank/DDBJ whole genome shotgun (WGS) entry which is preliminary data.</text>
</comment>
<dbReference type="PROSITE" id="PS50941">
    <property type="entry name" value="CHIT_BIND_I_2"/>
    <property type="match status" value="2"/>
</dbReference>
<comment type="caution">
    <text evidence="3">Lacks conserved residue(s) required for the propagation of feature annotation.</text>
</comment>
<feature type="domain" description="Chitin-binding type-1" evidence="5">
    <location>
        <begin position="42"/>
        <end position="89"/>
    </location>
</feature>
<dbReference type="CDD" id="cd00035">
    <property type="entry name" value="ChtBD1"/>
    <property type="match status" value="1"/>
</dbReference>
<protein>
    <recommendedName>
        <fullName evidence="5">Chitin-binding type-1 domain-containing protein</fullName>
    </recommendedName>
</protein>
<sequence>MASLSFRVIFLVLPVLAQNSTMGTNSTTSPSSNGTSYPLTTDGQCGANAGTACLTTGVQPCCSMSGWCGDGDKYCSNSTCAVGYGSCTPRDPSLGPPDCGWSLTSGDESSPRCDGRCGSAFGNARCNQTADANALAAFGYFDYGPCCSTGGYCGGSEDHCSIPKGCQSGCDESTSTSASSSAAPAATSQSAGSGGLASGSATSSVFAIGISALGAVLWV</sequence>
<feature type="disulfide bond" evidence="3">
    <location>
        <begin position="166"/>
        <end position="170"/>
    </location>
</feature>
<dbReference type="EMBL" id="JAGTJR010000003">
    <property type="protein sequence ID" value="KAH7062702.1"/>
    <property type="molecule type" value="Genomic_DNA"/>
</dbReference>
<name>A0ABQ8GR83_9PEZI</name>
<feature type="disulfide bond" evidence="3">
    <location>
        <begin position="61"/>
        <end position="75"/>
    </location>
</feature>
<dbReference type="SMART" id="SM00270">
    <property type="entry name" value="ChtBD1"/>
    <property type="match status" value="2"/>
</dbReference>
<keyword evidence="2 3" id="KW-1015">Disulfide bond</keyword>
<dbReference type="InterPro" id="IPR001002">
    <property type="entry name" value="Chitin-bd_1"/>
</dbReference>
<dbReference type="PANTHER" id="PTHR47849">
    <property type="entry name" value="CHITIN-BINDING LECTIN 1"/>
    <property type="match status" value="1"/>
</dbReference>
<evidence type="ECO:0000313" key="7">
    <source>
        <dbReference type="Proteomes" id="UP000774617"/>
    </source>
</evidence>
<keyword evidence="7" id="KW-1185">Reference proteome</keyword>
<proteinExistence type="predicted"/>
<reference evidence="6 7" key="1">
    <citation type="journal article" date="2021" name="Nat. Commun.">
        <title>Genetic determinants of endophytism in the Arabidopsis root mycobiome.</title>
        <authorList>
            <person name="Mesny F."/>
            <person name="Miyauchi S."/>
            <person name="Thiergart T."/>
            <person name="Pickel B."/>
            <person name="Atanasova L."/>
            <person name="Karlsson M."/>
            <person name="Huettel B."/>
            <person name="Barry K.W."/>
            <person name="Haridas S."/>
            <person name="Chen C."/>
            <person name="Bauer D."/>
            <person name="Andreopoulos W."/>
            <person name="Pangilinan J."/>
            <person name="LaButti K."/>
            <person name="Riley R."/>
            <person name="Lipzen A."/>
            <person name="Clum A."/>
            <person name="Drula E."/>
            <person name="Henrissat B."/>
            <person name="Kohler A."/>
            <person name="Grigoriev I.V."/>
            <person name="Martin F.M."/>
            <person name="Hacquard S."/>
        </authorList>
    </citation>
    <scope>NUCLEOTIDE SEQUENCE [LARGE SCALE GENOMIC DNA]</scope>
    <source>
        <strain evidence="6 7">MPI-SDFR-AT-0080</strain>
    </source>
</reference>
<evidence type="ECO:0000256" key="1">
    <source>
        <dbReference type="ARBA" id="ARBA00022669"/>
    </source>
</evidence>
<feature type="domain" description="Chitin-binding type-1" evidence="5">
    <location>
        <begin position="114"/>
        <end position="172"/>
    </location>
</feature>
<evidence type="ECO:0000256" key="3">
    <source>
        <dbReference type="PROSITE-ProRule" id="PRU00261"/>
    </source>
</evidence>
<keyword evidence="4" id="KW-0732">Signal</keyword>
<feature type="signal peptide" evidence="4">
    <location>
        <begin position="1"/>
        <end position="17"/>
    </location>
</feature>
<accession>A0ABQ8GR83</accession>
<keyword evidence="1 3" id="KW-0147">Chitin-binding</keyword>
<dbReference type="SUPFAM" id="SSF57016">
    <property type="entry name" value="Plant lectins/antimicrobial peptides"/>
    <property type="match status" value="2"/>
</dbReference>